<keyword evidence="1" id="KW-0012">Acyltransferase</keyword>
<reference evidence="1" key="1">
    <citation type="submission" date="2016-04" db="EMBL/GenBank/DDBJ databases">
        <authorList>
            <person name="Calderon-Fernandez G.M.Sr."/>
        </authorList>
    </citation>
    <scope>NUCLEOTIDE SEQUENCE</scope>
    <source>
        <strain evidence="1">Int1</strain>
        <tissue evidence="1">Integument</tissue>
    </source>
</reference>
<sequence length="13" mass="1465">MLNVVSHIRILAV</sequence>
<dbReference type="GO" id="GO:0004421">
    <property type="term" value="F:hydroxymethylglutaryl-CoA synthase activity"/>
    <property type="evidence" value="ECO:0007669"/>
    <property type="project" value="UniProtKB-EC"/>
</dbReference>
<accession>A0A161N350</accession>
<proteinExistence type="predicted"/>
<keyword evidence="1" id="KW-0808">Transferase</keyword>
<evidence type="ECO:0000313" key="1">
    <source>
        <dbReference type="EMBL" id="JAS01372.1"/>
    </source>
</evidence>
<dbReference type="EC" id="2.3.3.10" evidence="1"/>
<organism evidence="1">
    <name type="scientific">Triatoma infestans</name>
    <name type="common">Assassin bug</name>
    <dbReference type="NCBI Taxonomy" id="30076"/>
    <lineage>
        <taxon>Eukaryota</taxon>
        <taxon>Metazoa</taxon>
        <taxon>Ecdysozoa</taxon>
        <taxon>Arthropoda</taxon>
        <taxon>Hexapoda</taxon>
        <taxon>Insecta</taxon>
        <taxon>Pterygota</taxon>
        <taxon>Neoptera</taxon>
        <taxon>Paraneoptera</taxon>
        <taxon>Hemiptera</taxon>
        <taxon>Heteroptera</taxon>
        <taxon>Panheteroptera</taxon>
        <taxon>Cimicomorpha</taxon>
        <taxon>Reduviidae</taxon>
        <taxon>Triatominae</taxon>
        <taxon>Triatoma</taxon>
    </lineage>
</organism>
<dbReference type="EMBL" id="GEMB01001798">
    <property type="protein sequence ID" value="JAS01372.1"/>
    <property type="molecule type" value="Transcribed_RNA"/>
</dbReference>
<protein>
    <submittedName>
        <fullName evidence="1">Hydroxymethylglutaryl-CoA synthase 1</fullName>
        <ecNumber evidence="1">2.3.3.10</ecNumber>
    </submittedName>
</protein>
<name>A0A161N350_TRIIF</name>
<reference evidence="1" key="2">
    <citation type="journal article" date="2017" name="J. Med. Entomol.">
        <title>Transcriptome Analysis of the Triatoma infestans (Hemiptera: Reduviidae) Integument.</title>
        <authorList>
            <person name="Calderon-Fernandez G.M."/>
            <person name="Moriconi D.E."/>
            <person name="Dulbecco A.B."/>
            <person name="Juarez M.P."/>
        </authorList>
    </citation>
    <scope>NUCLEOTIDE SEQUENCE</scope>
    <source>
        <strain evidence="1">Int1</strain>
        <tissue evidence="1">Integument</tissue>
    </source>
</reference>